<keyword evidence="2" id="KW-1185">Reference proteome</keyword>
<dbReference type="EMBL" id="LXQA010096988">
    <property type="protein sequence ID" value="MCI15558.1"/>
    <property type="molecule type" value="Genomic_DNA"/>
</dbReference>
<feature type="non-terminal residue" evidence="1">
    <location>
        <position position="1"/>
    </location>
</feature>
<evidence type="ECO:0000313" key="2">
    <source>
        <dbReference type="Proteomes" id="UP000265520"/>
    </source>
</evidence>
<comment type="caution">
    <text evidence="1">The sequence shown here is derived from an EMBL/GenBank/DDBJ whole genome shotgun (WGS) entry which is preliminary data.</text>
</comment>
<accession>A0A392PTZ4</accession>
<evidence type="ECO:0000313" key="1">
    <source>
        <dbReference type="EMBL" id="MCI15558.1"/>
    </source>
</evidence>
<name>A0A392PTZ4_9FABA</name>
<protein>
    <submittedName>
        <fullName evidence="1">Uncharacterized protein</fullName>
    </submittedName>
</protein>
<dbReference type="Proteomes" id="UP000265520">
    <property type="component" value="Unassembled WGS sequence"/>
</dbReference>
<sequence length="53" mass="6151">IWGTNVKMVETIKVHQRQSFKQRATGYQVFKSILSQCNMLQIKTLQVPKALKC</sequence>
<dbReference type="AlphaFoldDB" id="A0A392PTZ4"/>
<proteinExistence type="predicted"/>
<organism evidence="1 2">
    <name type="scientific">Trifolium medium</name>
    <dbReference type="NCBI Taxonomy" id="97028"/>
    <lineage>
        <taxon>Eukaryota</taxon>
        <taxon>Viridiplantae</taxon>
        <taxon>Streptophyta</taxon>
        <taxon>Embryophyta</taxon>
        <taxon>Tracheophyta</taxon>
        <taxon>Spermatophyta</taxon>
        <taxon>Magnoliopsida</taxon>
        <taxon>eudicotyledons</taxon>
        <taxon>Gunneridae</taxon>
        <taxon>Pentapetalae</taxon>
        <taxon>rosids</taxon>
        <taxon>fabids</taxon>
        <taxon>Fabales</taxon>
        <taxon>Fabaceae</taxon>
        <taxon>Papilionoideae</taxon>
        <taxon>50 kb inversion clade</taxon>
        <taxon>NPAAA clade</taxon>
        <taxon>Hologalegina</taxon>
        <taxon>IRL clade</taxon>
        <taxon>Trifolieae</taxon>
        <taxon>Trifolium</taxon>
    </lineage>
</organism>
<reference evidence="1 2" key="1">
    <citation type="journal article" date="2018" name="Front. Plant Sci.">
        <title>Red Clover (Trifolium pratense) and Zigzag Clover (T. medium) - A Picture of Genomic Similarities and Differences.</title>
        <authorList>
            <person name="Dluhosova J."/>
            <person name="Istvanek J."/>
            <person name="Nedelnik J."/>
            <person name="Repkova J."/>
        </authorList>
    </citation>
    <scope>NUCLEOTIDE SEQUENCE [LARGE SCALE GENOMIC DNA]</scope>
    <source>
        <strain evidence="2">cv. 10/8</strain>
        <tissue evidence="1">Leaf</tissue>
    </source>
</reference>